<dbReference type="InterPro" id="IPR007384">
    <property type="entry name" value="UCP006257"/>
</dbReference>
<organism evidence="2 3">
    <name type="scientific">Ectopseudomonas mendocina</name>
    <name type="common">Pseudomonas mendocina</name>
    <dbReference type="NCBI Taxonomy" id="300"/>
    <lineage>
        <taxon>Bacteria</taxon>
        <taxon>Pseudomonadati</taxon>
        <taxon>Pseudomonadota</taxon>
        <taxon>Gammaproteobacteria</taxon>
        <taxon>Pseudomonadales</taxon>
        <taxon>Pseudomonadaceae</taxon>
        <taxon>Ectopseudomonas</taxon>
    </lineage>
</organism>
<dbReference type="InterPro" id="IPR023376">
    <property type="entry name" value="YqcC-like_dom"/>
</dbReference>
<dbReference type="AlphaFoldDB" id="A0A2R3QK53"/>
<dbReference type="InterPro" id="IPR036814">
    <property type="entry name" value="YqcC-like_sf"/>
</dbReference>
<feature type="domain" description="YqcC-like" evidence="1">
    <location>
        <begin position="9"/>
        <end position="104"/>
    </location>
</feature>
<name>A0A2R3QK53_ECTME</name>
<dbReference type="STRING" id="1001585.MDS_3872"/>
<sequence>MESRVALLAEQLLLIERELRVLGWWQDEAPSAEALASQEPFCVDTLSFEQWLQWIFLPRMKQLLEAGATLPSVSGIQAMAEMVYQQQAGIARRLQELLGEFDQLITRTS</sequence>
<proteinExistence type="predicted"/>
<reference evidence="2 3" key="1">
    <citation type="submission" date="2018-03" db="EMBL/GenBank/DDBJ databases">
        <title>Complete genome sequence and methylome analysis of Pseudomonas mendocina NEB 698.</title>
        <authorList>
            <person name="Morgan R.D."/>
        </authorList>
    </citation>
    <scope>NUCLEOTIDE SEQUENCE [LARGE SCALE GENOMIC DNA]</scope>
    <source>
        <strain evidence="2 3">NEB698</strain>
    </source>
</reference>
<dbReference type="OrthoDB" id="8794567at2"/>
<dbReference type="Gene3D" id="1.20.1440.40">
    <property type="entry name" value="YqcC-like"/>
    <property type="match status" value="1"/>
</dbReference>
<dbReference type="Pfam" id="PF04287">
    <property type="entry name" value="DUF446"/>
    <property type="match status" value="1"/>
</dbReference>
<dbReference type="PIRSF" id="PIRSF006257">
    <property type="entry name" value="UCP006257"/>
    <property type="match status" value="1"/>
</dbReference>
<dbReference type="Proteomes" id="UP000238327">
    <property type="component" value="Chromosome"/>
</dbReference>
<dbReference type="SUPFAM" id="SSF158452">
    <property type="entry name" value="YqcC-like"/>
    <property type="match status" value="1"/>
</dbReference>
<evidence type="ECO:0000259" key="1">
    <source>
        <dbReference type="Pfam" id="PF04287"/>
    </source>
</evidence>
<dbReference type="PANTHER" id="PTHR39586:SF1">
    <property type="entry name" value="CYTOPLASMIC PROTEIN"/>
    <property type="match status" value="1"/>
</dbReference>
<dbReference type="GO" id="GO:0044010">
    <property type="term" value="P:single-species biofilm formation"/>
    <property type="evidence" value="ECO:0007669"/>
    <property type="project" value="TreeGrafter"/>
</dbReference>
<evidence type="ECO:0000313" key="2">
    <source>
        <dbReference type="EMBL" id="AVO52175.1"/>
    </source>
</evidence>
<evidence type="ECO:0000313" key="3">
    <source>
        <dbReference type="Proteomes" id="UP000238327"/>
    </source>
</evidence>
<accession>A0A2R3QK53</accession>
<dbReference type="EMBL" id="CP027657">
    <property type="protein sequence ID" value="AVO52175.1"/>
    <property type="molecule type" value="Genomic_DNA"/>
</dbReference>
<dbReference type="PANTHER" id="PTHR39586">
    <property type="entry name" value="CYTOPLASMIC PROTEIN-RELATED"/>
    <property type="match status" value="1"/>
</dbReference>
<gene>
    <name evidence="2" type="ORF">C7A17_05160</name>
</gene>
<dbReference type="RefSeq" id="WP_106737008.1">
    <property type="nucleotide sequence ID" value="NZ_CP027657.1"/>
</dbReference>
<protein>
    <submittedName>
        <fullName evidence="2">Pseudouridine synthase</fullName>
    </submittedName>
</protein>